<keyword evidence="1" id="KW-0175">Coiled coil</keyword>
<gene>
    <name evidence="2" type="ORF">GXW71_06340</name>
</gene>
<sequence>MPNAGEEKRIITVNLDSLIDFICNKKKPRYIRAVRLYEFSVAIFLCEGIERVENSNSDLLLVDEKYMRLARAVSAARLLGHIEEEDRSLNGSRSYIERFGLRGYVGLLRKFLDADGWATIQKISKFERDVKASRIEAFSVAKYLDFALRRICHDGYAGSGTISEAIENATYLQEYKIHVGTREGWARWAKRGHSGLWFWCNYRHRWPVRPELPTQKGFARALLYRLDSDYLRSALFCYAHAYRKLHPVEGFRDKLAKVNPPGERVEPDGTFLIPIALADDWYEIANMEKESRKAAREKKKLYNERRVEALREFEKKEAGLLRSAFSRKGS</sequence>
<feature type="coiled-coil region" evidence="1">
    <location>
        <begin position="284"/>
        <end position="312"/>
    </location>
</feature>
<comment type="caution">
    <text evidence="2">The sequence shown here is derived from an EMBL/GenBank/DDBJ whole genome shotgun (WGS) entry which is preliminary data.</text>
</comment>
<dbReference type="RefSeq" id="WP_211851577.1">
    <property type="nucleotide sequence ID" value="NZ_JAAGBB010000006.1"/>
</dbReference>
<name>A0ABS5EUJ4_9PROT</name>
<accession>A0ABS5EUJ4</accession>
<proteinExistence type="predicted"/>
<evidence type="ECO:0000313" key="2">
    <source>
        <dbReference type="EMBL" id="MBR0663973.1"/>
    </source>
</evidence>
<keyword evidence="3" id="KW-1185">Reference proteome</keyword>
<organism evidence="2 3">
    <name type="scientific">Plastoroseomonas hellenica</name>
    <dbReference type="NCBI Taxonomy" id="2687306"/>
    <lineage>
        <taxon>Bacteria</taxon>
        <taxon>Pseudomonadati</taxon>
        <taxon>Pseudomonadota</taxon>
        <taxon>Alphaproteobacteria</taxon>
        <taxon>Acetobacterales</taxon>
        <taxon>Acetobacteraceae</taxon>
        <taxon>Plastoroseomonas</taxon>
    </lineage>
</organism>
<protein>
    <submittedName>
        <fullName evidence="2">Uncharacterized protein</fullName>
    </submittedName>
</protein>
<evidence type="ECO:0000313" key="3">
    <source>
        <dbReference type="Proteomes" id="UP001196870"/>
    </source>
</evidence>
<dbReference type="Proteomes" id="UP001196870">
    <property type="component" value="Unassembled WGS sequence"/>
</dbReference>
<evidence type="ECO:0000256" key="1">
    <source>
        <dbReference type="SAM" id="Coils"/>
    </source>
</evidence>
<reference evidence="3" key="1">
    <citation type="journal article" date="2021" name="Syst. Appl. Microbiol.">
        <title>Roseomonas hellenica sp. nov., isolated from roots of wild-growing Alkanna tinctoria.</title>
        <authorList>
            <person name="Rat A."/>
            <person name="Naranjo H.D."/>
            <person name="Lebbe L."/>
            <person name="Cnockaert M."/>
            <person name="Krigas N."/>
            <person name="Grigoriadou K."/>
            <person name="Maloupa E."/>
            <person name="Willems A."/>
        </authorList>
    </citation>
    <scope>NUCLEOTIDE SEQUENCE [LARGE SCALE GENOMIC DNA]</scope>
    <source>
        <strain evidence="3">LMG 31523</strain>
    </source>
</reference>
<dbReference type="EMBL" id="JAAGBB010000006">
    <property type="protein sequence ID" value="MBR0663973.1"/>
    <property type="molecule type" value="Genomic_DNA"/>
</dbReference>